<dbReference type="FunFam" id="3.30.559.10:FF:000019">
    <property type="entry name" value="Carnitine acetyl transferase"/>
    <property type="match status" value="1"/>
</dbReference>
<dbReference type="Gene3D" id="3.30.559.70">
    <property type="entry name" value="Choline/Carnitine o-acyltransferase, domain 2"/>
    <property type="match status" value="1"/>
</dbReference>
<dbReference type="Gene3D" id="3.30.559.10">
    <property type="entry name" value="Chloramphenicol acetyltransferase-like domain"/>
    <property type="match status" value="1"/>
</dbReference>
<dbReference type="PROSITE" id="PS00439">
    <property type="entry name" value="ACYLTRANSF_C_1"/>
    <property type="match status" value="1"/>
</dbReference>
<sequence>MSTFEFQKGLKKLPIPPLADSIRRYLDVLKPLQTESEHSNTISSCEEFLKTSGPVLQQQLVEYAKARDSYIEQFWFDSYLNYDSPVVLNLNPFIMIEDDPTPLKSTQLSRAASLTTSSLRFIRALRKHELSVDKLKGGVPMDMDQYPKLFGSSRIPSQTGCILQTDANSNHVVILSRSQFYWFDVLDENNNLIMTENDIRLNFKTIVEDSEKTSLSDIAKSSFGVLTTENRRIWATLRERMQNDDHNSGILKIIDSALFIVVLDHIEVGNDMTRMAKNFLCGESKLDNGVQVGTCTNRWYDKLQLIVTKDAKCGINFEHTGVDGSTVLRFASDIYTDSILRFASTINNNSPSLWKSISPNPKRRDSKDMLKYITTPRRLDFTLSNEFSLALRFGETRLSDLIHQNEFSTLEFKQFGSERIKKMGMSPDAFVQMSFQLAYYALYGKIESTYEPAMTKVFLHGRTEAIRTVSLQSNSFVTTFLDENVDSQQKIMLLKTACQAHSARTRECAKGLGQDRHLYALFCIWKRYFSGDILCEKIEEKSEPGKHCDDDDDSTINEAHASDSQVYILRDVPSIFADGGWDKLNNTILSTSNCGNPSLKLFGFGPVSENGFGVGYIIKDNSITFCVSSKHRQTQRFVDTLQTSLNEMERVYIDSTKPVIVESESETEELEEQGLYAEDIVDRLVDLQLGRGRGSRSEISKLLGGYDSFRVDANSDFIKSREVSPEPPFRKFGDNAGFTSKQIGKKLRLAEY</sequence>
<evidence type="ECO:0000256" key="3">
    <source>
        <dbReference type="ARBA" id="ARBA00023315"/>
    </source>
</evidence>
<evidence type="ECO:0000256" key="1">
    <source>
        <dbReference type="ARBA" id="ARBA00005232"/>
    </source>
</evidence>
<dbReference type="PANTHER" id="PTHR22589">
    <property type="entry name" value="CARNITINE O-ACYLTRANSFERASE"/>
    <property type="match status" value="1"/>
</dbReference>
<dbReference type="Pfam" id="PF00755">
    <property type="entry name" value="Carn_acyltransf"/>
    <property type="match status" value="1"/>
</dbReference>
<evidence type="ECO:0000256" key="5">
    <source>
        <dbReference type="RuleBase" id="RU003801"/>
    </source>
</evidence>
<dbReference type="Proteomes" id="UP001165063">
    <property type="component" value="Unassembled WGS sequence"/>
</dbReference>
<dbReference type="InterPro" id="IPR042231">
    <property type="entry name" value="Cho/carn_acyl_trans_2"/>
</dbReference>
<dbReference type="InterPro" id="IPR000542">
    <property type="entry name" value="Carn_acyl_trans"/>
</dbReference>
<accession>A0A9W6YZS3</accession>
<keyword evidence="8" id="KW-1185">Reference proteome</keyword>
<dbReference type="GO" id="GO:0009437">
    <property type="term" value="P:carnitine metabolic process"/>
    <property type="evidence" value="ECO:0007669"/>
    <property type="project" value="TreeGrafter"/>
</dbReference>
<comment type="caution">
    <text evidence="7">The sequence shown here is derived from an EMBL/GenBank/DDBJ whole genome shotgun (WGS) entry which is preliminary data.</text>
</comment>
<dbReference type="InterPro" id="IPR023213">
    <property type="entry name" value="CAT-like_dom_sf"/>
</dbReference>
<dbReference type="SUPFAM" id="SSF52777">
    <property type="entry name" value="CoA-dependent acyltransferases"/>
    <property type="match status" value="2"/>
</dbReference>
<dbReference type="EMBL" id="BSXU01001957">
    <property type="protein sequence ID" value="GMG32774.1"/>
    <property type="molecule type" value="Genomic_DNA"/>
</dbReference>
<keyword evidence="2 5" id="KW-0808">Transferase</keyword>
<reference evidence="7" key="1">
    <citation type="submission" date="2023-04" db="EMBL/GenBank/DDBJ databases">
        <title>Ambrosiozyma monospora NBRC 1965.</title>
        <authorList>
            <person name="Ichikawa N."/>
            <person name="Sato H."/>
            <person name="Tonouchi N."/>
        </authorList>
    </citation>
    <scope>NUCLEOTIDE SEQUENCE</scope>
    <source>
        <strain evidence="7">NBRC 1965</strain>
    </source>
</reference>
<comment type="similarity">
    <text evidence="1 5">Belongs to the carnitine/choline acetyltransferase family.</text>
</comment>
<dbReference type="PROSITE" id="PS00440">
    <property type="entry name" value="ACYLTRANSF_C_2"/>
    <property type="match status" value="1"/>
</dbReference>
<dbReference type="GO" id="GO:0004092">
    <property type="term" value="F:carnitine O-acetyltransferase activity"/>
    <property type="evidence" value="ECO:0007669"/>
    <property type="project" value="TreeGrafter"/>
</dbReference>
<evidence type="ECO:0000259" key="6">
    <source>
        <dbReference type="Pfam" id="PF00755"/>
    </source>
</evidence>
<keyword evidence="3 5" id="KW-0012">Acyltransferase</keyword>
<feature type="active site" description="Proton acceptor" evidence="4">
    <location>
        <position position="319"/>
    </location>
</feature>
<proteinExistence type="inferred from homology"/>
<evidence type="ECO:0000256" key="2">
    <source>
        <dbReference type="ARBA" id="ARBA00022679"/>
    </source>
</evidence>
<dbReference type="OrthoDB" id="240216at2759"/>
<dbReference type="AlphaFoldDB" id="A0A9W6YZS3"/>
<dbReference type="GO" id="GO:0005739">
    <property type="term" value="C:mitochondrion"/>
    <property type="evidence" value="ECO:0007669"/>
    <property type="project" value="TreeGrafter"/>
</dbReference>
<dbReference type="FunFam" id="3.30.559.70:FF:000003">
    <property type="entry name" value="Carnitine acetyl transferase FacC"/>
    <property type="match status" value="1"/>
</dbReference>
<dbReference type="InterPro" id="IPR039551">
    <property type="entry name" value="Cho/carn_acyl_trans"/>
</dbReference>
<evidence type="ECO:0000256" key="4">
    <source>
        <dbReference type="PIRSR" id="PIRSR600542-1"/>
    </source>
</evidence>
<organism evidence="7 8">
    <name type="scientific">Ambrosiozyma monospora</name>
    <name type="common">Yeast</name>
    <name type="synonym">Endomycopsis monosporus</name>
    <dbReference type="NCBI Taxonomy" id="43982"/>
    <lineage>
        <taxon>Eukaryota</taxon>
        <taxon>Fungi</taxon>
        <taxon>Dikarya</taxon>
        <taxon>Ascomycota</taxon>
        <taxon>Saccharomycotina</taxon>
        <taxon>Pichiomycetes</taxon>
        <taxon>Pichiales</taxon>
        <taxon>Pichiaceae</taxon>
        <taxon>Ambrosiozyma</taxon>
    </lineage>
</organism>
<gene>
    <name evidence="7" type="ORF">Amon01_000418300</name>
</gene>
<protein>
    <submittedName>
        <fullName evidence="7">Unnamed protein product</fullName>
    </submittedName>
</protein>
<evidence type="ECO:0000313" key="8">
    <source>
        <dbReference type="Proteomes" id="UP001165063"/>
    </source>
</evidence>
<feature type="domain" description="Choline/carnitine acyltransferase" evidence="6">
    <location>
        <begin position="13"/>
        <end position="642"/>
    </location>
</feature>
<name>A0A9W6YZS3_AMBMO</name>
<evidence type="ECO:0000313" key="7">
    <source>
        <dbReference type="EMBL" id="GMG32774.1"/>
    </source>
</evidence>
<dbReference type="PANTHER" id="PTHR22589:SF29">
    <property type="entry name" value="MITOCHONDRIAL CARNITINE O-ACETYLTRANSFERASE-RELATED"/>
    <property type="match status" value="1"/>
</dbReference>